<evidence type="ECO:0000256" key="1">
    <source>
        <dbReference type="SAM" id="Phobius"/>
    </source>
</evidence>
<evidence type="ECO:0000313" key="3">
    <source>
        <dbReference type="EMBL" id="MEC0487099.1"/>
    </source>
</evidence>
<evidence type="ECO:0000313" key="5">
    <source>
        <dbReference type="Proteomes" id="UP001341297"/>
    </source>
</evidence>
<feature type="transmembrane region" description="Helical" evidence="1">
    <location>
        <begin position="53"/>
        <end position="73"/>
    </location>
</feature>
<gene>
    <name evidence="2" type="ORF">AB447_208765</name>
    <name evidence="3" type="ORF">P8828_20305</name>
</gene>
<accession>A0A0T6BHX7</accession>
<evidence type="ECO:0000313" key="2">
    <source>
        <dbReference type="EMBL" id="KRT87048.1"/>
    </source>
</evidence>
<feature type="transmembrane region" description="Helical" evidence="1">
    <location>
        <begin position="20"/>
        <end position="41"/>
    </location>
</feature>
<reference evidence="3 5" key="3">
    <citation type="submission" date="2023-03" db="EMBL/GenBank/DDBJ databases">
        <title>Agriculturally important microbes genome sequencing.</title>
        <authorList>
            <person name="Dunlap C."/>
        </authorList>
    </citation>
    <scope>NUCLEOTIDE SEQUENCE [LARGE SCALE GENOMIC DNA]</scope>
    <source>
        <strain evidence="3 5">CBP-3203</strain>
    </source>
</reference>
<feature type="transmembrane region" description="Helical" evidence="1">
    <location>
        <begin position="79"/>
        <end position="101"/>
    </location>
</feature>
<keyword evidence="1" id="KW-1133">Transmembrane helix</keyword>
<comment type="caution">
    <text evidence="2">The sequence shown here is derived from an EMBL/GenBank/DDBJ whole genome shotgun (WGS) entry which is preliminary data.</text>
</comment>
<feature type="transmembrane region" description="Helical" evidence="1">
    <location>
        <begin position="177"/>
        <end position="199"/>
    </location>
</feature>
<dbReference type="AlphaFoldDB" id="A0A0T6BHX7"/>
<keyword evidence="5" id="KW-1185">Reference proteome</keyword>
<keyword evidence="1" id="KW-0812">Transmembrane</keyword>
<dbReference type="RefSeq" id="WP_048354170.1">
    <property type="nucleotide sequence ID" value="NZ_JARRTL010000027.1"/>
</dbReference>
<keyword evidence="1" id="KW-0472">Membrane</keyword>
<dbReference type="Proteomes" id="UP001341297">
    <property type="component" value="Unassembled WGS sequence"/>
</dbReference>
<reference evidence="2" key="2">
    <citation type="submission" date="2015-10" db="EMBL/GenBank/DDBJ databases">
        <authorList>
            <person name="Gilbert D.G."/>
        </authorList>
    </citation>
    <scope>NUCLEOTIDE SEQUENCE</scope>
    <source>
        <strain evidence="2">GO-13</strain>
    </source>
</reference>
<dbReference type="EMBL" id="LECW02000082">
    <property type="protein sequence ID" value="KRT87048.1"/>
    <property type="molecule type" value="Genomic_DNA"/>
</dbReference>
<reference evidence="2 4" key="1">
    <citation type="journal article" date="2015" name="Int. J. Syst. Evol. Microbiol.">
        <title>Bacillus glycinifermentans sp. nov., isolated from fermented soybean paste.</title>
        <authorList>
            <person name="Kim S.J."/>
            <person name="Dunlap C.A."/>
            <person name="Kwon S.W."/>
            <person name="Rooney A.P."/>
        </authorList>
    </citation>
    <scope>NUCLEOTIDE SEQUENCE [LARGE SCALE GENOMIC DNA]</scope>
    <source>
        <strain evidence="2 4">GO-13</strain>
    </source>
</reference>
<proteinExistence type="predicted"/>
<dbReference type="Proteomes" id="UP000036168">
    <property type="component" value="Unassembled WGS sequence"/>
</dbReference>
<feature type="transmembrane region" description="Helical" evidence="1">
    <location>
        <begin position="150"/>
        <end position="170"/>
    </location>
</feature>
<feature type="transmembrane region" description="Helical" evidence="1">
    <location>
        <begin position="122"/>
        <end position="138"/>
    </location>
</feature>
<name>A0A0T6BHX7_9BACI</name>
<organism evidence="2 4">
    <name type="scientific">Bacillus glycinifermentans</name>
    <dbReference type="NCBI Taxonomy" id="1664069"/>
    <lineage>
        <taxon>Bacteria</taxon>
        <taxon>Bacillati</taxon>
        <taxon>Bacillota</taxon>
        <taxon>Bacilli</taxon>
        <taxon>Bacillales</taxon>
        <taxon>Bacillaceae</taxon>
        <taxon>Bacillus</taxon>
    </lineage>
</organism>
<evidence type="ECO:0000313" key="4">
    <source>
        <dbReference type="Proteomes" id="UP000036168"/>
    </source>
</evidence>
<dbReference type="EMBL" id="JARRTL010000027">
    <property type="protein sequence ID" value="MEC0487099.1"/>
    <property type="molecule type" value="Genomic_DNA"/>
</dbReference>
<protein>
    <submittedName>
        <fullName evidence="2">Uncharacterized protein</fullName>
    </submittedName>
</protein>
<feature type="transmembrane region" description="Helical" evidence="1">
    <location>
        <begin position="205"/>
        <end position="224"/>
    </location>
</feature>
<sequence>MDSSFSELSKPYFQMNEVQWSITALIAIMFLVFWVVEMTYLQQKMLSKGKQESAPFMYLATPFLFVVTVALFGFTVSRFLVSIAFPIFLVALILFAIRFFIPTKHVKNMAYCSTNWSKVRNGLFWFTAFAPPVYWFYLQLTVDTIAQSVAFPIILAYQFTFPLLLVFYIYKKMNFNVWQTLISFLFLSVFVAGLCVFTFSTASSVLGYSIGIALLVVTLIGLVMEFNSVRVILKHNGKMD</sequence>